<gene>
    <name evidence="11" type="ORF">HN018_07465</name>
</gene>
<name>A0A6M8HNM8_9PROT</name>
<dbReference type="Pfam" id="PF00005">
    <property type="entry name" value="ABC_tran"/>
    <property type="match status" value="2"/>
</dbReference>
<protein>
    <submittedName>
        <fullName evidence="11">Sugar ABC transporter ATP-binding protein</fullName>
    </submittedName>
</protein>
<dbReference type="SUPFAM" id="SSF52540">
    <property type="entry name" value="P-loop containing nucleoside triphosphate hydrolases"/>
    <property type="match status" value="2"/>
</dbReference>
<sequence length="524" mass="55981">MTGAASGAWEAGDPPLVSLRQISKSFGANRVLYDVDFELFPGEVHALLGENGAGKSTLMKILMGIHRADAGEVVLQGEPIGGHSVSDHLSRGIAMIFQELSLIPNGTVAENVFLGHEPQVARLWVDQRAMRRETERLIASLGFELSADAEIRSLAFAQRQMVEILKALSRGARVLIMDEPTSSLTMREETALFELIAGLKRRGIGIIYISHRMAEIFAIADRLSIIKDGRMIGPLKPGDTSVEKIASMMSKASSAATLPASPVTPAVRPTSAGPVLEVRSLATRGKLRDVSLVVAPGEVVGIAGLVGSGRSTLLKALFGLLPDCRGEIRLDGRVIAPGRTHAALEAGMALVPEDRRLEGLVVKHSLADNIALPSLDRLRLGRLLPMVPAARQDRLFERFRQALNIVATGPSQHAQLLSGGNQQKIVFGKWLARAPRLLLLDEPTSGVDVNAKAEMRALIRSTAATGVGVVLVSSEFDELVTTADRILILVGGSIVATAPDQADEPTLRAFLQTEVTAAKTRVPA</sequence>
<evidence type="ECO:0000259" key="10">
    <source>
        <dbReference type="PROSITE" id="PS50893"/>
    </source>
</evidence>
<dbReference type="RefSeq" id="WP_172443462.1">
    <property type="nucleotide sequence ID" value="NZ_CP053708.1"/>
</dbReference>
<evidence type="ECO:0000313" key="11">
    <source>
        <dbReference type="EMBL" id="QKE89905.1"/>
    </source>
</evidence>
<dbReference type="InterPro" id="IPR017871">
    <property type="entry name" value="ABC_transporter-like_CS"/>
</dbReference>
<evidence type="ECO:0000256" key="3">
    <source>
        <dbReference type="ARBA" id="ARBA00022475"/>
    </source>
</evidence>
<dbReference type="InterPro" id="IPR050107">
    <property type="entry name" value="ABC_carbohydrate_import_ATPase"/>
</dbReference>
<evidence type="ECO:0000256" key="4">
    <source>
        <dbReference type="ARBA" id="ARBA00022597"/>
    </source>
</evidence>
<dbReference type="Gene3D" id="3.40.50.300">
    <property type="entry name" value="P-loop containing nucleotide triphosphate hydrolases"/>
    <property type="match status" value="2"/>
</dbReference>
<evidence type="ECO:0000256" key="2">
    <source>
        <dbReference type="ARBA" id="ARBA00022448"/>
    </source>
</evidence>
<keyword evidence="9" id="KW-0472">Membrane</keyword>
<keyword evidence="4" id="KW-0762">Sugar transport</keyword>
<dbReference type="InterPro" id="IPR027417">
    <property type="entry name" value="P-loop_NTPase"/>
</dbReference>
<dbReference type="Proteomes" id="UP000500767">
    <property type="component" value="Chromosome"/>
</dbReference>
<keyword evidence="3" id="KW-1003">Cell membrane</keyword>
<dbReference type="GO" id="GO:0005524">
    <property type="term" value="F:ATP binding"/>
    <property type="evidence" value="ECO:0007669"/>
    <property type="project" value="UniProtKB-KW"/>
</dbReference>
<evidence type="ECO:0000256" key="6">
    <source>
        <dbReference type="ARBA" id="ARBA00022741"/>
    </source>
</evidence>
<feature type="domain" description="ABC transporter" evidence="10">
    <location>
        <begin position="267"/>
        <end position="516"/>
    </location>
</feature>
<evidence type="ECO:0000256" key="7">
    <source>
        <dbReference type="ARBA" id="ARBA00022840"/>
    </source>
</evidence>
<evidence type="ECO:0000256" key="5">
    <source>
        <dbReference type="ARBA" id="ARBA00022737"/>
    </source>
</evidence>
<keyword evidence="12" id="KW-1185">Reference proteome</keyword>
<dbReference type="PROSITE" id="PS00211">
    <property type="entry name" value="ABC_TRANSPORTER_1"/>
    <property type="match status" value="1"/>
</dbReference>
<dbReference type="GO" id="GO:0016887">
    <property type="term" value="F:ATP hydrolysis activity"/>
    <property type="evidence" value="ECO:0007669"/>
    <property type="project" value="InterPro"/>
</dbReference>
<dbReference type="EMBL" id="CP053708">
    <property type="protein sequence ID" value="QKE89905.1"/>
    <property type="molecule type" value="Genomic_DNA"/>
</dbReference>
<dbReference type="SMART" id="SM00382">
    <property type="entry name" value="AAA"/>
    <property type="match status" value="2"/>
</dbReference>
<dbReference type="CDD" id="cd03216">
    <property type="entry name" value="ABC_Carb_Monos_I"/>
    <property type="match status" value="1"/>
</dbReference>
<keyword evidence="7 11" id="KW-0067">ATP-binding</keyword>
<accession>A0A6M8HNM8</accession>
<dbReference type="PANTHER" id="PTHR43790:SF9">
    <property type="entry name" value="GALACTOFURANOSE TRANSPORTER ATP-BINDING PROTEIN YTFR"/>
    <property type="match status" value="1"/>
</dbReference>
<dbReference type="InterPro" id="IPR003593">
    <property type="entry name" value="AAA+_ATPase"/>
</dbReference>
<dbReference type="KEGG" id="lck:HN018_07465"/>
<evidence type="ECO:0000256" key="1">
    <source>
        <dbReference type="ARBA" id="ARBA00004202"/>
    </source>
</evidence>
<dbReference type="PANTHER" id="PTHR43790">
    <property type="entry name" value="CARBOHYDRATE TRANSPORT ATP-BINDING PROTEIN MG119-RELATED"/>
    <property type="match status" value="1"/>
</dbReference>
<feature type="domain" description="ABC transporter" evidence="10">
    <location>
        <begin position="17"/>
        <end position="253"/>
    </location>
</feature>
<dbReference type="CDD" id="cd03215">
    <property type="entry name" value="ABC_Carb_Monos_II"/>
    <property type="match status" value="1"/>
</dbReference>
<keyword evidence="5" id="KW-0677">Repeat</keyword>
<keyword evidence="8" id="KW-1278">Translocase</keyword>
<reference evidence="11 12" key="1">
    <citation type="journal article" date="2014" name="World J. Microbiol. Biotechnol.">
        <title>Biodiversity and physiological characteristics of Antarctic and Arctic lichens-associated bacteria.</title>
        <authorList>
            <person name="Lee Y.M."/>
            <person name="Kim E.H."/>
            <person name="Lee H.K."/>
            <person name="Hong S.G."/>
        </authorList>
    </citation>
    <scope>NUCLEOTIDE SEQUENCE [LARGE SCALE GENOMIC DNA]</scope>
    <source>
        <strain evidence="11 12">PAMC 26569</strain>
    </source>
</reference>
<organism evidence="11 12">
    <name type="scientific">Lichenicola cladoniae</name>
    <dbReference type="NCBI Taxonomy" id="1484109"/>
    <lineage>
        <taxon>Bacteria</taxon>
        <taxon>Pseudomonadati</taxon>
        <taxon>Pseudomonadota</taxon>
        <taxon>Alphaproteobacteria</taxon>
        <taxon>Acetobacterales</taxon>
        <taxon>Acetobacteraceae</taxon>
        <taxon>Lichenicola</taxon>
    </lineage>
</organism>
<comment type="subcellular location">
    <subcellularLocation>
        <location evidence="1">Cell membrane</location>
        <topology evidence="1">Peripheral membrane protein</topology>
    </subcellularLocation>
</comment>
<dbReference type="PROSITE" id="PS50893">
    <property type="entry name" value="ABC_TRANSPORTER_2"/>
    <property type="match status" value="2"/>
</dbReference>
<keyword evidence="6" id="KW-0547">Nucleotide-binding</keyword>
<dbReference type="GO" id="GO:0005886">
    <property type="term" value="C:plasma membrane"/>
    <property type="evidence" value="ECO:0007669"/>
    <property type="project" value="UniProtKB-SubCell"/>
</dbReference>
<evidence type="ECO:0000313" key="12">
    <source>
        <dbReference type="Proteomes" id="UP000500767"/>
    </source>
</evidence>
<dbReference type="InterPro" id="IPR003439">
    <property type="entry name" value="ABC_transporter-like_ATP-bd"/>
</dbReference>
<evidence type="ECO:0000256" key="9">
    <source>
        <dbReference type="ARBA" id="ARBA00023136"/>
    </source>
</evidence>
<dbReference type="FunFam" id="3.40.50.300:FF:000127">
    <property type="entry name" value="Ribose import ATP-binding protein RbsA"/>
    <property type="match status" value="1"/>
</dbReference>
<proteinExistence type="predicted"/>
<dbReference type="AlphaFoldDB" id="A0A6M8HNM8"/>
<evidence type="ECO:0000256" key="8">
    <source>
        <dbReference type="ARBA" id="ARBA00022967"/>
    </source>
</evidence>
<keyword evidence="2" id="KW-0813">Transport</keyword>